<comment type="similarity">
    <text evidence="1 5 6">Belongs to the peptidase S8 family.</text>
</comment>
<feature type="active site" description="Charge relay system" evidence="5">
    <location>
        <position position="210"/>
    </location>
</feature>
<protein>
    <submittedName>
        <fullName evidence="8">S8 family serine peptidase</fullName>
    </submittedName>
</protein>
<dbReference type="InterPro" id="IPR000209">
    <property type="entry name" value="Peptidase_S8/S53_dom"/>
</dbReference>
<evidence type="ECO:0000256" key="3">
    <source>
        <dbReference type="ARBA" id="ARBA00022801"/>
    </source>
</evidence>
<dbReference type="InterPro" id="IPR036852">
    <property type="entry name" value="Peptidase_S8/S53_dom_sf"/>
</dbReference>
<dbReference type="Gene3D" id="3.40.50.200">
    <property type="entry name" value="Peptidase S8/S53 domain"/>
    <property type="match status" value="1"/>
</dbReference>
<gene>
    <name evidence="8" type="ORF">ACFSUS_14580</name>
</gene>
<dbReference type="PANTHER" id="PTHR43806">
    <property type="entry name" value="PEPTIDASE S8"/>
    <property type="match status" value="1"/>
</dbReference>
<reference evidence="9" key="1">
    <citation type="journal article" date="2019" name="Int. J. Syst. Evol. Microbiol.">
        <title>The Global Catalogue of Microorganisms (GCM) 10K type strain sequencing project: providing services to taxonomists for standard genome sequencing and annotation.</title>
        <authorList>
            <consortium name="The Broad Institute Genomics Platform"/>
            <consortium name="The Broad Institute Genome Sequencing Center for Infectious Disease"/>
            <person name="Wu L."/>
            <person name="Ma J."/>
        </authorList>
    </citation>
    <scope>NUCLEOTIDE SEQUENCE [LARGE SCALE GENOMIC DNA]</scope>
    <source>
        <strain evidence="9">KCTC 42805</strain>
    </source>
</reference>
<keyword evidence="3 5" id="KW-0378">Hydrolase</keyword>
<dbReference type="RefSeq" id="WP_381523773.1">
    <property type="nucleotide sequence ID" value="NZ_JBHULN010000008.1"/>
</dbReference>
<dbReference type="PROSITE" id="PS00138">
    <property type="entry name" value="SUBTILASE_SER"/>
    <property type="match status" value="1"/>
</dbReference>
<sequence>MSKSTEPAAIQASEEYTGRYLVMMPNSNNTAKQAEAFREATGLQMMRSSDFKDSVVSSTDFEQQEAIYLEELGVAVVNAKPQQLSSLSVMADDNESYIVEPERVVRALNSSDYLKGFKDAVDVLVEKLGQGGQETTASFDKIGVEANGSTWGLQQTNVVHPNRFREFTGKGIRVAVLDTGMDLSHPDFAGRKIITASFIDGESVQDGHGHGTHCIGTACGPLNPVDPTIPRYGIAYESIIYAGKVLSNAGSGSDGGILAGINWALANKCEVISMSLGASTSQPGFSQIFENVAANVLAKGTLIVAAAGNDSNRPGFVRPVSHPANCPSIMAVGAVNKTGKVARFSNRGIHAPYGNVDIAGPGEGVFSSTKLPEKYVTWNGTSMATPHVAGIAALLAQQSKSNRGFALWKKLLSMAKPLHEPTTDVGAGLVQAPLVPIRIVFPPSQVPVSDTIPQPDQTISEAL</sequence>
<evidence type="ECO:0000313" key="9">
    <source>
        <dbReference type="Proteomes" id="UP001597469"/>
    </source>
</evidence>
<dbReference type="InterPro" id="IPR050131">
    <property type="entry name" value="Peptidase_S8_subtilisin-like"/>
</dbReference>
<proteinExistence type="inferred from homology"/>
<evidence type="ECO:0000256" key="4">
    <source>
        <dbReference type="ARBA" id="ARBA00022825"/>
    </source>
</evidence>
<keyword evidence="4 5" id="KW-0720">Serine protease</keyword>
<name>A0ABW5M879_9BACT</name>
<dbReference type="PANTHER" id="PTHR43806:SF11">
    <property type="entry name" value="CEREVISIN-RELATED"/>
    <property type="match status" value="1"/>
</dbReference>
<dbReference type="PROSITE" id="PS00136">
    <property type="entry name" value="SUBTILASE_ASP"/>
    <property type="match status" value="1"/>
</dbReference>
<evidence type="ECO:0000259" key="7">
    <source>
        <dbReference type="Pfam" id="PF00082"/>
    </source>
</evidence>
<comment type="caution">
    <text evidence="8">The sequence shown here is derived from an EMBL/GenBank/DDBJ whole genome shotgun (WGS) entry which is preliminary data.</text>
</comment>
<dbReference type="InterPro" id="IPR023827">
    <property type="entry name" value="Peptidase_S8_Asp-AS"/>
</dbReference>
<dbReference type="PROSITE" id="PS51892">
    <property type="entry name" value="SUBTILASE"/>
    <property type="match status" value="1"/>
</dbReference>
<feature type="domain" description="Peptidase S8/S53" evidence="7">
    <location>
        <begin position="169"/>
        <end position="401"/>
    </location>
</feature>
<evidence type="ECO:0000256" key="5">
    <source>
        <dbReference type="PROSITE-ProRule" id="PRU01240"/>
    </source>
</evidence>
<evidence type="ECO:0000313" key="8">
    <source>
        <dbReference type="EMBL" id="MFD2571867.1"/>
    </source>
</evidence>
<dbReference type="Pfam" id="PF00082">
    <property type="entry name" value="Peptidase_S8"/>
    <property type="match status" value="1"/>
</dbReference>
<dbReference type="PRINTS" id="PR00723">
    <property type="entry name" value="SUBTILISIN"/>
</dbReference>
<evidence type="ECO:0000256" key="1">
    <source>
        <dbReference type="ARBA" id="ARBA00011073"/>
    </source>
</evidence>
<feature type="active site" description="Charge relay system" evidence="5">
    <location>
        <position position="382"/>
    </location>
</feature>
<dbReference type="InterPro" id="IPR015500">
    <property type="entry name" value="Peptidase_S8_subtilisin-rel"/>
</dbReference>
<organism evidence="8 9">
    <name type="scientific">Spirosoma soli</name>
    <dbReference type="NCBI Taxonomy" id="1770529"/>
    <lineage>
        <taxon>Bacteria</taxon>
        <taxon>Pseudomonadati</taxon>
        <taxon>Bacteroidota</taxon>
        <taxon>Cytophagia</taxon>
        <taxon>Cytophagales</taxon>
        <taxon>Cytophagaceae</taxon>
        <taxon>Spirosoma</taxon>
    </lineage>
</organism>
<accession>A0ABW5M879</accession>
<keyword evidence="2 5" id="KW-0645">Protease</keyword>
<dbReference type="InterPro" id="IPR023828">
    <property type="entry name" value="Peptidase_S8_Ser-AS"/>
</dbReference>
<evidence type="ECO:0000256" key="2">
    <source>
        <dbReference type="ARBA" id="ARBA00022670"/>
    </source>
</evidence>
<feature type="active site" description="Charge relay system" evidence="5">
    <location>
        <position position="178"/>
    </location>
</feature>
<dbReference type="EMBL" id="JBHULN010000008">
    <property type="protein sequence ID" value="MFD2571867.1"/>
    <property type="molecule type" value="Genomic_DNA"/>
</dbReference>
<dbReference type="Proteomes" id="UP001597469">
    <property type="component" value="Unassembled WGS sequence"/>
</dbReference>
<dbReference type="CDD" id="cd07480">
    <property type="entry name" value="Peptidases_S8_12"/>
    <property type="match status" value="1"/>
</dbReference>
<evidence type="ECO:0000256" key="6">
    <source>
        <dbReference type="RuleBase" id="RU003355"/>
    </source>
</evidence>
<keyword evidence="9" id="KW-1185">Reference proteome</keyword>
<dbReference type="SUPFAM" id="SSF52743">
    <property type="entry name" value="Subtilisin-like"/>
    <property type="match status" value="1"/>
</dbReference>